<keyword evidence="8 14" id="KW-0863">Zinc-finger</keyword>
<protein>
    <recommendedName>
        <fullName evidence="4">RING-type E3 ubiquitin transferase</fullName>
        <ecNumber evidence="4">2.3.2.27</ecNumber>
    </recommendedName>
</protein>
<feature type="transmembrane region" description="Helical" evidence="15">
    <location>
        <begin position="28"/>
        <end position="49"/>
    </location>
</feature>
<accession>A0AAD8KDZ2</accession>
<proteinExistence type="inferred from homology"/>
<comment type="similarity">
    <text evidence="13">Belongs to the RING-type zinc finger family. ATL subfamily.</text>
</comment>
<reference evidence="17" key="1">
    <citation type="journal article" date="2023" name="bioRxiv">
        <title>Improved chromosome-level genome assembly for marigold (Tagetes erecta).</title>
        <authorList>
            <person name="Jiang F."/>
            <person name="Yuan L."/>
            <person name="Wang S."/>
            <person name="Wang H."/>
            <person name="Xu D."/>
            <person name="Wang A."/>
            <person name="Fan W."/>
        </authorList>
    </citation>
    <scope>NUCLEOTIDE SEQUENCE</scope>
    <source>
        <strain evidence="17">WSJ</strain>
        <tissue evidence="17">Leaf</tissue>
    </source>
</reference>
<dbReference type="EMBL" id="JAUHHV010000006">
    <property type="protein sequence ID" value="KAK1421175.1"/>
    <property type="molecule type" value="Genomic_DNA"/>
</dbReference>
<feature type="domain" description="RING-type" evidence="16">
    <location>
        <begin position="111"/>
        <end position="153"/>
    </location>
</feature>
<dbReference type="InterPro" id="IPR001841">
    <property type="entry name" value="Znf_RING"/>
</dbReference>
<evidence type="ECO:0000256" key="13">
    <source>
        <dbReference type="ARBA" id="ARBA00024209"/>
    </source>
</evidence>
<evidence type="ECO:0000259" key="16">
    <source>
        <dbReference type="PROSITE" id="PS50089"/>
    </source>
</evidence>
<dbReference type="Gene3D" id="3.30.40.10">
    <property type="entry name" value="Zinc/RING finger domain, C3HC4 (zinc finger)"/>
    <property type="match status" value="1"/>
</dbReference>
<keyword evidence="18" id="KW-1185">Reference proteome</keyword>
<evidence type="ECO:0000256" key="7">
    <source>
        <dbReference type="ARBA" id="ARBA00022723"/>
    </source>
</evidence>
<dbReference type="GO" id="GO:0016020">
    <property type="term" value="C:membrane"/>
    <property type="evidence" value="ECO:0007669"/>
    <property type="project" value="UniProtKB-SubCell"/>
</dbReference>
<keyword evidence="7" id="KW-0479">Metal-binding</keyword>
<evidence type="ECO:0000256" key="8">
    <source>
        <dbReference type="ARBA" id="ARBA00022771"/>
    </source>
</evidence>
<evidence type="ECO:0000256" key="5">
    <source>
        <dbReference type="ARBA" id="ARBA00022679"/>
    </source>
</evidence>
<keyword evidence="5" id="KW-0808">Transferase</keyword>
<dbReference type="Proteomes" id="UP001229421">
    <property type="component" value="Unassembled WGS sequence"/>
</dbReference>
<keyword evidence="6 15" id="KW-0812">Transmembrane</keyword>
<dbReference type="PANTHER" id="PTHR46719">
    <property type="entry name" value="TRANSCRIPTION FACTOR C2H2 FAMILY-RELATED"/>
    <property type="match status" value="1"/>
</dbReference>
<evidence type="ECO:0000313" key="17">
    <source>
        <dbReference type="EMBL" id="KAK1421175.1"/>
    </source>
</evidence>
<dbReference type="Pfam" id="PF13639">
    <property type="entry name" value="zf-RING_2"/>
    <property type="match status" value="1"/>
</dbReference>
<sequence>MNNITIATASPPYATLSPIRNPAGSHDYLFVVGFFCTVLLLFTIVYASYSCKHSRSPTHATAYNNESDDNLVRFSRGLDDDVLVTIPTFVYSETRMAQKVETATDADDSGCSICLEDYKPDDVVRLFPECGHLFHVTCIDTWLKANPTCPVCRNFAGIKSTDH</sequence>
<dbReference type="InterPro" id="IPR045899">
    <property type="entry name" value="ATL71-like"/>
</dbReference>
<organism evidence="17 18">
    <name type="scientific">Tagetes erecta</name>
    <name type="common">African marigold</name>
    <dbReference type="NCBI Taxonomy" id="13708"/>
    <lineage>
        <taxon>Eukaryota</taxon>
        <taxon>Viridiplantae</taxon>
        <taxon>Streptophyta</taxon>
        <taxon>Embryophyta</taxon>
        <taxon>Tracheophyta</taxon>
        <taxon>Spermatophyta</taxon>
        <taxon>Magnoliopsida</taxon>
        <taxon>eudicotyledons</taxon>
        <taxon>Gunneridae</taxon>
        <taxon>Pentapetalae</taxon>
        <taxon>asterids</taxon>
        <taxon>campanulids</taxon>
        <taxon>Asterales</taxon>
        <taxon>Asteraceae</taxon>
        <taxon>Asteroideae</taxon>
        <taxon>Heliantheae alliance</taxon>
        <taxon>Tageteae</taxon>
        <taxon>Tagetes</taxon>
    </lineage>
</organism>
<keyword evidence="10" id="KW-0862">Zinc</keyword>
<evidence type="ECO:0000256" key="12">
    <source>
        <dbReference type="ARBA" id="ARBA00023136"/>
    </source>
</evidence>
<evidence type="ECO:0000256" key="10">
    <source>
        <dbReference type="ARBA" id="ARBA00022833"/>
    </source>
</evidence>
<comment type="subcellular location">
    <subcellularLocation>
        <location evidence="2">Membrane</location>
        <topology evidence="2">Single-pass membrane protein</topology>
    </subcellularLocation>
</comment>
<dbReference type="AlphaFoldDB" id="A0AAD8KDZ2"/>
<evidence type="ECO:0000256" key="4">
    <source>
        <dbReference type="ARBA" id="ARBA00012483"/>
    </source>
</evidence>
<dbReference type="GO" id="GO:0008270">
    <property type="term" value="F:zinc ion binding"/>
    <property type="evidence" value="ECO:0007669"/>
    <property type="project" value="UniProtKB-KW"/>
</dbReference>
<keyword evidence="9" id="KW-0833">Ubl conjugation pathway</keyword>
<dbReference type="CDD" id="cd16461">
    <property type="entry name" value="RING-H2_EL5-like"/>
    <property type="match status" value="1"/>
</dbReference>
<dbReference type="FunFam" id="3.30.40.10:FF:000187">
    <property type="entry name" value="E3 ubiquitin-protein ligase ATL6"/>
    <property type="match status" value="1"/>
</dbReference>
<gene>
    <name evidence="17" type="ORF">QVD17_23320</name>
</gene>
<comment type="catalytic activity">
    <reaction evidence="1">
        <text>S-ubiquitinyl-[E2 ubiquitin-conjugating enzyme]-L-cysteine + [acceptor protein]-L-lysine = [E2 ubiquitin-conjugating enzyme]-L-cysteine + N(6)-ubiquitinyl-[acceptor protein]-L-lysine.</text>
        <dbReference type="EC" id="2.3.2.27"/>
    </reaction>
</comment>
<dbReference type="SUPFAM" id="SSF57850">
    <property type="entry name" value="RING/U-box"/>
    <property type="match status" value="1"/>
</dbReference>
<dbReference type="EC" id="2.3.2.27" evidence="4"/>
<keyword evidence="12 15" id="KW-0472">Membrane</keyword>
<dbReference type="GO" id="GO:0061630">
    <property type="term" value="F:ubiquitin protein ligase activity"/>
    <property type="evidence" value="ECO:0007669"/>
    <property type="project" value="UniProtKB-EC"/>
</dbReference>
<evidence type="ECO:0000256" key="15">
    <source>
        <dbReference type="SAM" id="Phobius"/>
    </source>
</evidence>
<evidence type="ECO:0000256" key="9">
    <source>
        <dbReference type="ARBA" id="ARBA00022786"/>
    </source>
</evidence>
<evidence type="ECO:0000313" key="18">
    <source>
        <dbReference type="Proteomes" id="UP001229421"/>
    </source>
</evidence>
<evidence type="ECO:0000256" key="1">
    <source>
        <dbReference type="ARBA" id="ARBA00000900"/>
    </source>
</evidence>
<comment type="caution">
    <text evidence="17">The sequence shown here is derived from an EMBL/GenBank/DDBJ whole genome shotgun (WGS) entry which is preliminary data.</text>
</comment>
<evidence type="ECO:0000256" key="6">
    <source>
        <dbReference type="ARBA" id="ARBA00022692"/>
    </source>
</evidence>
<comment type="pathway">
    <text evidence="3">Protein modification; protein ubiquitination.</text>
</comment>
<dbReference type="SMART" id="SM00184">
    <property type="entry name" value="RING"/>
    <property type="match status" value="1"/>
</dbReference>
<dbReference type="InterPro" id="IPR013083">
    <property type="entry name" value="Znf_RING/FYVE/PHD"/>
</dbReference>
<evidence type="ECO:0000256" key="3">
    <source>
        <dbReference type="ARBA" id="ARBA00004906"/>
    </source>
</evidence>
<evidence type="ECO:0000256" key="11">
    <source>
        <dbReference type="ARBA" id="ARBA00022989"/>
    </source>
</evidence>
<evidence type="ECO:0000256" key="14">
    <source>
        <dbReference type="PROSITE-ProRule" id="PRU00175"/>
    </source>
</evidence>
<dbReference type="PANTHER" id="PTHR46719:SF16">
    <property type="entry name" value="ZINC FINGER, RING_FYVE_PHD-TYPE-RELATED"/>
    <property type="match status" value="1"/>
</dbReference>
<evidence type="ECO:0000256" key="2">
    <source>
        <dbReference type="ARBA" id="ARBA00004167"/>
    </source>
</evidence>
<dbReference type="PROSITE" id="PS50089">
    <property type="entry name" value="ZF_RING_2"/>
    <property type="match status" value="1"/>
</dbReference>
<name>A0AAD8KDZ2_TARER</name>
<keyword evidence="11 15" id="KW-1133">Transmembrane helix</keyword>